<dbReference type="Pfam" id="PF14114">
    <property type="entry name" value="DUF4286"/>
    <property type="match status" value="1"/>
</dbReference>
<dbReference type="EMBL" id="JBHSJJ010000001">
    <property type="protein sequence ID" value="MFC4870541.1"/>
    <property type="molecule type" value="Genomic_DNA"/>
</dbReference>
<reference evidence="2" key="1">
    <citation type="journal article" date="2019" name="Int. J. Syst. Evol. Microbiol.">
        <title>The Global Catalogue of Microorganisms (GCM) 10K type strain sequencing project: providing services to taxonomists for standard genome sequencing and annotation.</title>
        <authorList>
            <consortium name="The Broad Institute Genomics Platform"/>
            <consortium name="The Broad Institute Genome Sequencing Center for Infectious Disease"/>
            <person name="Wu L."/>
            <person name="Ma J."/>
        </authorList>
    </citation>
    <scope>NUCLEOTIDE SEQUENCE [LARGE SCALE GENOMIC DNA]</scope>
    <source>
        <strain evidence="2">CGMCC 4.7466</strain>
    </source>
</reference>
<evidence type="ECO:0000313" key="2">
    <source>
        <dbReference type="Proteomes" id="UP001595818"/>
    </source>
</evidence>
<dbReference type="InterPro" id="IPR025563">
    <property type="entry name" value="DUF4286"/>
</dbReference>
<evidence type="ECO:0000313" key="1">
    <source>
        <dbReference type="EMBL" id="MFC4870541.1"/>
    </source>
</evidence>
<comment type="caution">
    <text evidence="1">The sequence shown here is derived from an EMBL/GenBank/DDBJ whole genome shotgun (WGS) entry which is preliminary data.</text>
</comment>
<sequence length="101" mass="12124">MILYNVTINIDVDKEEEFIDWMKHVHMPKVMETGMFFDCKFFRLIQENTGEGVNYSAQYFTETFEKLQLYQEQFADVLRSDIKEKFGNHYVSFRSVLESVD</sequence>
<keyword evidence="2" id="KW-1185">Reference proteome</keyword>
<accession>A0ABV9SVX9</accession>
<organism evidence="1 2">
    <name type="scientific">Negadavirga shengliensis</name>
    <dbReference type="NCBI Taxonomy" id="1389218"/>
    <lineage>
        <taxon>Bacteria</taxon>
        <taxon>Pseudomonadati</taxon>
        <taxon>Bacteroidota</taxon>
        <taxon>Cytophagia</taxon>
        <taxon>Cytophagales</taxon>
        <taxon>Cyclobacteriaceae</taxon>
        <taxon>Negadavirga</taxon>
    </lineage>
</organism>
<dbReference type="RefSeq" id="WP_377061166.1">
    <property type="nucleotide sequence ID" value="NZ_JBHSJJ010000001.1"/>
</dbReference>
<dbReference type="Proteomes" id="UP001595818">
    <property type="component" value="Unassembled WGS sequence"/>
</dbReference>
<gene>
    <name evidence="1" type="ORF">ACFPFU_02500</name>
</gene>
<protein>
    <submittedName>
        <fullName evidence="1">DUF4286 family protein</fullName>
    </submittedName>
</protein>
<proteinExistence type="predicted"/>
<name>A0ABV9SVX9_9BACT</name>